<name>A0A368W1H7_9ACTN</name>
<dbReference type="AlphaFoldDB" id="A0A368W1H7"/>
<dbReference type="EMBL" id="QPJC01000001">
    <property type="protein sequence ID" value="RCW47064.1"/>
    <property type="molecule type" value="Genomic_DNA"/>
</dbReference>
<evidence type="ECO:0000313" key="2">
    <source>
        <dbReference type="EMBL" id="RCW47064.1"/>
    </source>
</evidence>
<proteinExistence type="predicted"/>
<reference evidence="2 3" key="1">
    <citation type="submission" date="2018-07" db="EMBL/GenBank/DDBJ databases">
        <title>Genomic Encyclopedia of Type Strains, Phase III (KMG-III): the genomes of soil and plant-associated and newly described type strains.</title>
        <authorList>
            <person name="Whitman W."/>
        </authorList>
    </citation>
    <scope>NUCLEOTIDE SEQUENCE [LARGE SCALE GENOMIC DNA]</scope>
    <source>
        <strain evidence="2 3">CECT 8575</strain>
    </source>
</reference>
<dbReference type="InterPro" id="IPR036390">
    <property type="entry name" value="WH_DNA-bd_sf"/>
</dbReference>
<sequence length="193" mass="22159">MLELAVLGLLHEASMHGYELRKRLHEALGTIRAFSCGSLYPTLRRLLRAGLIEEETDGQSRGRRSRRVYRITAGGRARFRELVEDCGPQVCQDDAFGVRLAFFSLTPAHIRLRILESRRRRVEQRLEGLRAALSGTGERLDCYTRALHRLGLDNSEREVVWLDELIEYEWAEQAALCGGHSRGVRPQRDQRPH</sequence>
<dbReference type="InterPro" id="IPR052509">
    <property type="entry name" value="Metal_resp_DNA-bind_regulator"/>
</dbReference>
<keyword evidence="2" id="KW-0238">DNA-binding</keyword>
<dbReference type="OrthoDB" id="2374094at2"/>
<protein>
    <submittedName>
        <fullName evidence="2">DNA-binding PadR family transcriptional regulator</fullName>
    </submittedName>
</protein>
<accession>A0A368W1H7</accession>
<evidence type="ECO:0000259" key="1">
    <source>
        <dbReference type="Pfam" id="PF03551"/>
    </source>
</evidence>
<dbReference type="GO" id="GO:0003677">
    <property type="term" value="F:DNA binding"/>
    <property type="evidence" value="ECO:0007669"/>
    <property type="project" value="UniProtKB-KW"/>
</dbReference>
<dbReference type="InterPro" id="IPR036388">
    <property type="entry name" value="WH-like_DNA-bd_sf"/>
</dbReference>
<organism evidence="2 3">
    <name type="scientific">Halopolyspora algeriensis</name>
    <dbReference type="NCBI Taxonomy" id="1500506"/>
    <lineage>
        <taxon>Bacteria</taxon>
        <taxon>Bacillati</taxon>
        <taxon>Actinomycetota</taxon>
        <taxon>Actinomycetes</taxon>
        <taxon>Actinomycetes incertae sedis</taxon>
        <taxon>Halopolyspora</taxon>
    </lineage>
</organism>
<comment type="caution">
    <text evidence="2">The sequence shown here is derived from an EMBL/GenBank/DDBJ whole genome shotgun (WGS) entry which is preliminary data.</text>
</comment>
<evidence type="ECO:0000313" key="3">
    <source>
        <dbReference type="Proteomes" id="UP000253495"/>
    </source>
</evidence>
<dbReference type="PANTHER" id="PTHR33169:SF26">
    <property type="entry name" value="CONSERVED PROTEIN"/>
    <property type="match status" value="1"/>
</dbReference>
<dbReference type="SUPFAM" id="SSF46785">
    <property type="entry name" value="Winged helix' DNA-binding domain"/>
    <property type="match status" value="1"/>
</dbReference>
<dbReference type="PANTHER" id="PTHR33169">
    <property type="entry name" value="PADR-FAMILY TRANSCRIPTIONAL REGULATOR"/>
    <property type="match status" value="1"/>
</dbReference>
<gene>
    <name evidence="2" type="ORF">DFQ14_101408</name>
</gene>
<dbReference type="RefSeq" id="WP_114451268.1">
    <property type="nucleotide sequence ID" value="NZ_QPJC01000001.1"/>
</dbReference>
<dbReference type="Proteomes" id="UP000253495">
    <property type="component" value="Unassembled WGS sequence"/>
</dbReference>
<dbReference type="Gene3D" id="1.10.10.10">
    <property type="entry name" value="Winged helix-like DNA-binding domain superfamily/Winged helix DNA-binding domain"/>
    <property type="match status" value="1"/>
</dbReference>
<dbReference type="InterPro" id="IPR005149">
    <property type="entry name" value="Tscrpt_reg_PadR_N"/>
</dbReference>
<feature type="domain" description="Transcription regulator PadR N-terminal" evidence="1">
    <location>
        <begin position="6"/>
        <end position="81"/>
    </location>
</feature>
<keyword evidence="3" id="KW-1185">Reference proteome</keyword>
<dbReference type="Pfam" id="PF03551">
    <property type="entry name" value="PadR"/>
    <property type="match status" value="1"/>
</dbReference>